<dbReference type="EMBL" id="CM010636">
    <property type="protein sequence ID" value="RID46777.1"/>
    <property type="molecule type" value="Genomic_DNA"/>
</dbReference>
<dbReference type="PANTHER" id="PTHR38926">
    <property type="entry name" value="F-BOX DOMAIN CONTAINING PROTEIN, EXPRESSED"/>
    <property type="match status" value="1"/>
</dbReference>
<dbReference type="Proteomes" id="UP000264353">
    <property type="component" value="Chromosome A9"/>
</dbReference>
<dbReference type="CDD" id="cd22164">
    <property type="entry name" value="F-box_AtSKIP19-like"/>
    <property type="match status" value="1"/>
</dbReference>
<dbReference type="Pfam" id="PF12937">
    <property type="entry name" value="F-box-like"/>
    <property type="match status" value="1"/>
</dbReference>
<sequence length="254" mass="29100">MTKDGRYRDWAGLPPELTWSILSRLGTVDILEKAQKVCKSWHSVCEEPSMWRKINMHNDLGFMDSLTRSRHVAMCRNAVDRSQGGLVEIDIWYFCTDSLLNHIADRTITCSSRNLRTLRIAMCHEINDGLLQAAGKLPFLEELDISYCSFEEEILKATLKLNYPVLSYSDDEFAIAIAESMPKLRNLQLSGNPYMSNTGLQAILDGCLHLEHLDLRECWRLDLVGDLEKLCAERIRVLRRPGDPTSGPHDMFWL</sequence>
<dbReference type="InterPro" id="IPR032675">
    <property type="entry name" value="LRR_dom_sf"/>
</dbReference>
<dbReference type="Pfam" id="PF00560">
    <property type="entry name" value="LRR_1"/>
    <property type="match status" value="1"/>
</dbReference>
<dbReference type="Gene3D" id="1.20.1280.50">
    <property type="match status" value="1"/>
</dbReference>
<evidence type="ECO:0000313" key="3">
    <source>
        <dbReference type="Proteomes" id="UP000264353"/>
    </source>
</evidence>
<organism evidence="2 3">
    <name type="scientific">Brassica campestris</name>
    <name type="common">Field mustard</name>
    <dbReference type="NCBI Taxonomy" id="3711"/>
    <lineage>
        <taxon>Eukaryota</taxon>
        <taxon>Viridiplantae</taxon>
        <taxon>Streptophyta</taxon>
        <taxon>Embryophyta</taxon>
        <taxon>Tracheophyta</taxon>
        <taxon>Spermatophyta</taxon>
        <taxon>Magnoliopsida</taxon>
        <taxon>eudicotyledons</taxon>
        <taxon>Gunneridae</taxon>
        <taxon>Pentapetalae</taxon>
        <taxon>rosids</taxon>
        <taxon>malvids</taxon>
        <taxon>Brassicales</taxon>
        <taxon>Brassicaceae</taxon>
        <taxon>Brassiceae</taxon>
        <taxon>Brassica</taxon>
    </lineage>
</organism>
<dbReference type="AlphaFoldDB" id="A0A397Y0Q8"/>
<feature type="domain" description="F-box" evidence="1">
    <location>
        <begin position="7"/>
        <end position="54"/>
    </location>
</feature>
<accession>A0A397Y0Q8</accession>
<reference evidence="2 3" key="1">
    <citation type="submission" date="2018-06" db="EMBL/GenBank/DDBJ databases">
        <title>WGS assembly of Brassica rapa FPsc.</title>
        <authorList>
            <person name="Bowman J."/>
            <person name="Kohchi T."/>
            <person name="Yamato K."/>
            <person name="Jenkins J."/>
            <person name="Shu S."/>
            <person name="Ishizaki K."/>
            <person name="Yamaoka S."/>
            <person name="Nishihama R."/>
            <person name="Nakamura Y."/>
            <person name="Berger F."/>
            <person name="Adam C."/>
            <person name="Aki S."/>
            <person name="Althoff F."/>
            <person name="Araki T."/>
            <person name="Arteaga-Vazquez M."/>
            <person name="Balasubrmanian S."/>
            <person name="Bauer D."/>
            <person name="Boehm C."/>
            <person name="Briginshaw L."/>
            <person name="Caballero-Perez J."/>
            <person name="Catarino B."/>
            <person name="Chen F."/>
            <person name="Chiyoda S."/>
            <person name="Chovatia M."/>
            <person name="Davies K."/>
            <person name="Delmans M."/>
            <person name="Demura T."/>
            <person name="Dierschke T."/>
            <person name="Dolan L."/>
            <person name="Dorantes-Acosta A."/>
            <person name="Eklund D."/>
            <person name="Florent S."/>
            <person name="Flores-Sandoval E."/>
            <person name="Fujiyama A."/>
            <person name="Fukuzawa H."/>
            <person name="Galik B."/>
            <person name="Grimanelli D."/>
            <person name="Grimwood J."/>
            <person name="Grossniklaus U."/>
            <person name="Hamada T."/>
            <person name="Haseloff J."/>
            <person name="Hetherington A."/>
            <person name="Higo A."/>
            <person name="Hirakawa Y."/>
            <person name="Hundley H."/>
            <person name="Ikeda Y."/>
            <person name="Inoue K."/>
            <person name="Inoue S."/>
            <person name="Ishida S."/>
            <person name="Jia Q."/>
            <person name="Kakita M."/>
            <person name="Kanazawa T."/>
            <person name="Kawai Y."/>
            <person name="Kawashima T."/>
            <person name="Kennedy M."/>
            <person name="Kinose K."/>
            <person name="Kinoshita T."/>
            <person name="Kohara Y."/>
            <person name="Koide E."/>
            <person name="Komatsu K."/>
            <person name="Kopischke S."/>
            <person name="Kubo M."/>
            <person name="Kyozuka J."/>
            <person name="Lagercrantz U."/>
            <person name="Lin S."/>
            <person name="Lindquist E."/>
            <person name="Lipzen A."/>
            <person name="Lu C."/>
            <person name="Luna E."/>
            <person name="Martienssen R."/>
            <person name="Minamino N."/>
            <person name="Mizutani M."/>
            <person name="Mizutani M."/>
            <person name="Mochizuki N."/>
            <person name="Monte I."/>
            <person name="Mosher R."/>
            <person name="Nagasaki H."/>
            <person name="Nakagami H."/>
            <person name="Naramoto S."/>
            <person name="Nishitani K."/>
            <person name="Ohtani M."/>
            <person name="Okamoto T."/>
            <person name="Okumura M."/>
            <person name="Phillips J."/>
            <person name="Pollak B."/>
            <person name="Reinders A."/>
            <person name="Roevekamp M."/>
            <person name="Sano R."/>
            <person name="Sawa S."/>
            <person name="Schmid M."/>
            <person name="Shirakawa M."/>
            <person name="Solano R."/>
            <person name="Spunde A."/>
            <person name="Suetsugu N."/>
            <person name="Sugano S."/>
            <person name="Sugiyama A."/>
            <person name="Sun R."/>
            <person name="Suzuki Y."/>
            <person name="Takenaka M."/>
            <person name="Takezawa D."/>
            <person name="Tomogane H."/>
            <person name="Tsuzuki M."/>
            <person name="Ueda T."/>
            <person name="Umeda M."/>
            <person name="Ward J."/>
            <person name="Watanabe Y."/>
            <person name="Yazaki K."/>
            <person name="Yokoyama R."/>
            <person name="Yoshitake Y."/>
            <person name="Yotsui I."/>
            <person name="Zachgo S."/>
            <person name="Schmutz J."/>
        </authorList>
    </citation>
    <scope>NUCLEOTIDE SEQUENCE [LARGE SCALE GENOMIC DNA]</scope>
    <source>
        <strain evidence="3">cv. B-3</strain>
    </source>
</reference>
<gene>
    <name evidence="2" type="ORF">BRARA_I03419</name>
</gene>
<dbReference type="Pfam" id="PF13516">
    <property type="entry name" value="LRR_6"/>
    <property type="match status" value="1"/>
</dbReference>
<name>A0A397Y0Q8_BRACM</name>
<dbReference type="Gene3D" id="3.80.10.10">
    <property type="entry name" value="Ribonuclease Inhibitor"/>
    <property type="match status" value="2"/>
</dbReference>
<dbReference type="PROSITE" id="PS50181">
    <property type="entry name" value="FBOX"/>
    <property type="match status" value="1"/>
</dbReference>
<evidence type="ECO:0000313" key="2">
    <source>
        <dbReference type="EMBL" id="RID46777.1"/>
    </source>
</evidence>
<protein>
    <recommendedName>
        <fullName evidence="1">F-box domain-containing protein</fullName>
    </recommendedName>
</protein>
<dbReference type="SUPFAM" id="SSF52047">
    <property type="entry name" value="RNI-like"/>
    <property type="match status" value="1"/>
</dbReference>
<dbReference type="InterPro" id="IPR001810">
    <property type="entry name" value="F-box_dom"/>
</dbReference>
<dbReference type="InterPro" id="IPR001611">
    <property type="entry name" value="Leu-rich_rpt"/>
</dbReference>
<proteinExistence type="predicted"/>
<dbReference type="PANTHER" id="PTHR38926:SF2">
    <property type="entry name" value="F-BOX_LRR-REPEAT PROTEIN 21-RELATED"/>
    <property type="match status" value="1"/>
</dbReference>
<dbReference type="SMART" id="SM00256">
    <property type="entry name" value="FBOX"/>
    <property type="match status" value="1"/>
</dbReference>
<evidence type="ECO:0000259" key="1">
    <source>
        <dbReference type="PROSITE" id="PS50181"/>
    </source>
</evidence>